<accession>A0A2Z2NT11</accession>
<dbReference type="AlphaFoldDB" id="A0A2Z2NT11"/>
<reference evidence="1 2" key="1">
    <citation type="submission" date="2016-12" db="EMBL/GenBank/DDBJ databases">
        <authorList>
            <person name="Song W.-J."/>
            <person name="Kurnit D.M."/>
        </authorList>
    </citation>
    <scope>NUCLEOTIDE SEQUENCE [LARGE SCALE GENOMIC DNA]</scope>
    <source>
        <strain evidence="1 2">IMCC3135</strain>
    </source>
</reference>
<proteinExistence type="predicted"/>
<dbReference type="KEGG" id="gai:IMCC3135_21630"/>
<dbReference type="EMBL" id="CP018632">
    <property type="protein sequence ID" value="ASJ74403.1"/>
    <property type="molecule type" value="Genomic_DNA"/>
</dbReference>
<dbReference type="Proteomes" id="UP000250079">
    <property type="component" value="Chromosome"/>
</dbReference>
<protein>
    <submittedName>
        <fullName evidence="1">Uncharacterized protein</fullName>
    </submittedName>
</protein>
<sequence>MDSGLYTENHVDHLHDYAVDPAMLDFTLSGFSPTHYSTHEEHGVIFFDAEEGVPSTVTILSDADIAAGSVTGELSLTNNMHGAAKLIDDKLFVTYRDPSITDTTLPAAVERYAYEGGTFTLEHRYEEPCPLLHGHAANDEFIAFGCGDGMLFIDLKQEDFPASKLLNPESMVAEARIGTVIAHEEVDELVGIVGDQVFVGHHLAGTG</sequence>
<evidence type="ECO:0000313" key="2">
    <source>
        <dbReference type="Proteomes" id="UP000250079"/>
    </source>
</evidence>
<keyword evidence="2" id="KW-1185">Reference proteome</keyword>
<name>A0A2Z2NT11_9GAMM</name>
<organism evidence="1 2">
    <name type="scientific">Granulosicoccus antarcticus IMCC3135</name>
    <dbReference type="NCBI Taxonomy" id="1192854"/>
    <lineage>
        <taxon>Bacteria</taxon>
        <taxon>Pseudomonadati</taxon>
        <taxon>Pseudomonadota</taxon>
        <taxon>Gammaproteobacteria</taxon>
        <taxon>Chromatiales</taxon>
        <taxon>Granulosicoccaceae</taxon>
        <taxon>Granulosicoccus</taxon>
    </lineage>
</organism>
<gene>
    <name evidence="1" type="ORF">IMCC3135_21630</name>
</gene>
<evidence type="ECO:0000313" key="1">
    <source>
        <dbReference type="EMBL" id="ASJ74403.1"/>
    </source>
</evidence>